<proteinExistence type="predicted"/>
<feature type="compositionally biased region" description="Gly residues" evidence="1">
    <location>
        <begin position="555"/>
        <end position="564"/>
    </location>
</feature>
<gene>
    <name evidence="2" type="ORF">MACK_003675</name>
</gene>
<name>A0A976XI23_THEOR</name>
<dbReference type="EMBL" id="CP056071">
    <property type="protein sequence ID" value="UVC50052.1"/>
    <property type="molecule type" value="Genomic_DNA"/>
</dbReference>
<reference evidence="2" key="1">
    <citation type="submission" date="2022-07" db="EMBL/GenBank/DDBJ databases">
        <title>Evaluation of T. orientalis genome assembly methods using nanopore sequencing and analysis of variation between genomes.</title>
        <authorList>
            <person name="Yam J."/>
            <person name="Micallef M.L."/>
            <person name="Liu M."/>
            <person name="Djordjevic S.P."/>
            <person name="Bogema D.R."/>
            <person name="Jenkins C."/>
        </authorList>
    </citation>
    <scope>NUCLEOTIDE SEQUENCE</scope>
    <source>
        <strain evidence="2">Goon Nure</strain>
    </source>
</reference>
<evidence type="ECO:0000256" key="1">
    <source>
        <dbReference type="SAM" id="MobiDB-lite"/>
    </source>
</evidence>
<evidence type="ECO:0000313" key="3">
    <source>
        <dbReference type="Proteomes" id="UP000244811"/>
    </source>
</evidence>
<feature type="region of interest" description="Disordered" evidence="1">
    <location>
        <begin position="543"/>
        <end position="564"/>
    </location>
</feature>
<dbReference type="AlphaFoldDB" id="A0A976XI23"/>
<dbReference type="Proteomes" id="UP000244811">
    <property type="component" value="Chromosome 2"/>
</dbReference>
<sequence length="564" mass="60901">MTVIYLYNEYEHFKVVSKIHTHTLIQPTEGCIYVFKGGWNCENYLTLTTDGPYSSAKLAKVDVYFNKHDTSNTPLLFVLHFENGTENGVENRYYRMSSYDKDATGCKTKSIDELCEYKNESDILCALIQENDALTDFLTYDIMQRPNGAGCTYNCNKIEVTEVKNGDSQPQLGTGFTRFKHTPKNGRTNGAKPACVVYNCNTLLDSTGTEELGGVQGQQYQSVTVYFGERAKRPCTDKCKAPGAKAATCTKGEGSTCPPAATDSASPGPACTTGPGVTSDPQDVPLLLALHKQGNGDGGNNNTDYYVHRRKAKNGETGNNDTYYWVKLTLPTNGGNGNELSQLLKDIGLSNQLSGTSSSVRVALGQKPNGAENGQTNNLTLLLKRLEFDLTDSVVILLDKNKTNCAGGYGDTEIGQAISTLQTGGKNGNINPLKLSNGDNKIKVTDAKNGLSECLKKYGYCVVAHDFEKAVSGLGAKCSAGLRFLIHTRDNGTKYRELKLYQSDKTGPANLEYKYYQNGGTNGESKVYVCLGGGRGGRALLGGKARKEEKRGKVRGGGGRGVGG</sequence>
<organism evidence="2 3">
    <name type="scientific">Theileria orientalis</name>
    <dbReference type="NCBI Taxonomy" id="68886"/>
    <lineage>
        <taxon>Eukaryota</taxon>
        <taxon>Sar</taxon>
        <taxon>Alveolata</taxon>
        <taxon>Apicomplexa</taxon>
        <taxon>Aconoidasida</taxon>
        <taxon>Piroplasmida</taxon>
        <taxon>Theileriidae</taxon>
        <taxon>Theileria</taxon>
    </lineage>
</organism>
<protein>
    <submittedName>
        <fullName evidence="2">Uncharacterized protein</fullName>
    </submittedName>
</protein>
<accession>A0A976XI23</accession>
<evidence type="ECO:0000313" key="2">
    <source>
        <dbReference type="EMBL" id="UVC50052.1"/>
    </source>
</evidence>
<feature type="region of interest" description="Disordered" evidence="1">
    <location>
        <begin position="251"/>
        <end position="274"/>
    </location>
</feature>